<evidence type="ECO:0000313" key="2">
    <source>
        <dbReference type="EMBL" id="OSX79427.1"/>
    </source>
</evidence>
<proteinExistence type="predicted"/>
<feature type="region of interest" description="Disordered" evidence="1">
    <location>
        <begin position="263"/>
        <end position="293"/>
    </location>
</feature>
<feature type="compositionally biased region" description="Basic residues" evidence="1">
    <location>
        <begin position="82"/>
        <end position="99"/>
    </location>
</feature>
<feature type="compositionally biased region" description="Basic and acidic residues" evidence="1">
    <location>
        <begin position="117"/>
        <end position="139"/>
    </location>
</feature>
<feature type="compositionally biased region" description="Pro residues" evidence="1">
    <location>
        <begin position="35"/>
        <end position="45"/>
    </location>
</feature>
<feature type="compositionally biased region" description="Acidic residues" evidence="1">
    <location>
        <begin position="155"/>
        <end position="165"/>
    </location>
</feature>
<organism evidence="2 3">
    <name type="scientific">Porphyra umbilicalis</name>
    <name type="common">Purple laver</name>
    <name type="synonym">Red alga</name>
    <dbReference type="NCBI Taxonomy" id="2786"/>
    <lineage>
        <taxon>Eukaryota</taxon>
        <taxon>Rhodophyta</taxon>
        <taxon>Bangiophyceae</taxon>
        <taxon>Bangiales</taxon>
        <taxon>Bangiaceae</taxon>
        <taxon>Porphyra</taxon>
    </lineage>
</organism>
<dbReference type="AlphaFoldDB" id="A0A1X6PF02"/>
<feature type="region of interest" description="Disordered" evidence="1">
    <location>
        <begin position="151"/>
        <end position="231"/>
    </location>
</feature>
<keyword evidence="3" id="KW-1185">Reference proteome</keyword>
<feature type="compositionally biased region" description="Basic and acidic residues" evidence="1">
    <location>
        <begin position="59"/>
        <end position="81"/>
    </location>
</feature>
<gene>
    <name evidence="2" type="ORF">BU14_0077s0047</name>
</gene>
<accession>A0A1X6PF02</accession>
<reference evidence="2 3" key="1">
    <citation type="submission" date="2017-03" db="EMBL/GenBank/DDBJ databases">
        <title>WGS assembly of Porphyra umbilicalis.</title>
        <authorList>
            <person name="Brawley S.H."/>
            <person name="Blouin N.A."/>
            <person name="Ficko-Blean E."/>
            <person name="Wheeler G.L."/>
            <person name="Lohr M."/>
            <person name="Goodson H.V."/>
            <person name="Jenkins J.W."/>
            <person name="Blaby-Haas C.E."/>
            <person name="Helliwell K.E."/>
            <person name="Chan C."/>
            <person name="Marriage T."/>
            <person name="Bhattacharya D."/>
            <person name="Klein A.S."/>
            <person name="Badis Y."/>
            <person name="Brodie J."/>
            <person name="Cao Y."/>
            <person name="Collen J."/>
            <person name="Dittami S.M."/>
            <person name="Gachon C.M."/>
            <person name="Green B.R."/>
            <person name="Karpowicz S."/>
            <person name="Kim J.W."/>
            <person name="Kudahl U."/>
            <person name="Lin S."/>
            <person name="Michel G."/>
            <person name="Mittag M."/>
            <person name="Olson B.J."/>
            <person name="Pangilinan J."/>
            <person name="Peng Y."/>
            <person name="Qiu H."/>
            <person name="Shu S."/>
            <person name="Singer J.T."/>
            <person name="Smith A.G."/>
            <person name="Sprecher B.N."/>
            <person name="Wagner V."/>
            <person name="Wang W."/>
            <person name="Wang Z.-Y."/>
            <person name="Yan J."/>
            <person name="Yarish C."/>
            <person name="Zoeuner-Riek S."/>
            <person name="Zhuang Y."/>
            <person name="Zou Y."/>
            <person name="Lindquist E.A."/>
            <person name="Grimwood J."/>
            <person name="Barry K."/>
            <person name="Rokhsar D.S."/>
            <person name="Schmutz J."/>
            <person name="Stiller J.W."/>
            <person name="Grossman A.R."/>
            <person name="Prochnik S.E."/>
        </authorList>
    </citation>
    <scope>NUCLEOTIDE SEQUENCE [LARGE SCALE GENOMIC DNA]</scope>
    <source>
        <strain evidence="2">4086291</strain>
    </source>
</reference>
<dbReference type="Proteomes" id="UP000218209">
    <property type="component" value="Unassembled WGS sequence"/>
</dbReference>
<name>A0A1X6PF02_PORUM</name>
<dbReference type="EMBL" id="KV918791">
    <property type="protein sequence ID" value="OSX79427.1"/>
    <property type="molecule type" value="Genomic_DNA"/>
</dbReference>
<feature type="region of interest" description="Disordered" evidence="1">
    <location>
        <begin position="319"/>
        <end position="341"/>
    </location>
</feature>
<evidence type="ECO:0000256" key="1">
    <source>
        <dbReference type="SAM" id="MobiDB-lite"/>
    </source>
</evidence>
<protein>
    <submittedName>
        <fullName evidence="2">Uncharacterized protein</fullName>
    </submittedName>
</protein>
<feature type="compositionally biased region" description="Basic and acidic residues" evidence="1">
    <location>
        <begin position="193"/>
        <end position="222"/>
    </location>
</feature>
<sequence>MAVIRSGRPPLRLAECPNTTLRTLIPPALSHAQPNPTPSQRPPVPLGRRQPRRQRQPVRRVEADRVVLGRPDDGRHVVPARDKHHKPQRERHAHHRARRGPAGEPPRRPAAHLQRVHGHDAPNDEPRHAAGAKADDRGALARRRIVDGLVKVGAQEDEGGGEGDEGGGHAEARRGVHVRGRKGAEAAGNGVRGQDRRRAEGRGGGGRELRIVGGADRERPTDESDGLPQPIVAKAKGGALVPIAQGDGHANDDHDGWVKARAAGEDAEAREARRGGGQDGHGGGQQLALHRHGAAEEVHNRLGLVRVNARGRVKHVVGHVEPRNDGNGGGEEGPEAGAGEAAGRRVCCGSADEHGRHRDGVHGGLGGGKPEAPPLGGGGHSVRGRVCGGGFGLCVGHCCCGHVHRGAVGDRRGMGLAAPHGGVLRQAREAGV</sequence>
<feature type="compositionally biased region" description="Basic and acidic residues" evidence="1">
    <location>
        <begin position="263"/>
        <end position="276"/>
    </location>
</feature>
<feature type="region of interest" description="Disordered" evidence="1">
    <location>
        <begin position="354"/>
        <end position="377"/>
    </location>
</feature>
<feature type="compositionally biased region" description="Gly residues" evidence="1">
    <location>
        <begin position="362"/>
        <end position="377"/>
    </location>
</feature>
<feature type="compositionally biased region" description="Basic residues" evidence="1">
    <location>
        <begin position="49"/>
        <end position="58"/>
    </location>
</feature>
<feature type="region of interest" description="Disordered" evidence="1">
    <location>
        <begin position="26"/>
        <end position="139"/>
    </location>
</feature>
<evidence type="ECO:0000313" key="3">
    <source>
        <dbReference type="Proteomes" id="UP000218209"/>
    </source>
</evidence>